<dbReference type="EMBL" id="JH930475">
    <property type="protein sequence ID" value="EKM52251.1"/>
    <property type="molecule type" value="Genomic_DNA"/>
</dbReference>
<evidence type="ECO:0000256" key="3">
    <source>
        <dbReference type="SAM" id="MobiDB-lite"/>
    </source>
</evidence>
<dbReference type="AlphaFoldDB" id="K5UQY4"/>
<dbReference type="GeneID" id="18917751"/>
<evidence type="ECO:0000313" key="6">
    <source>
        <dbReference type="EMBL" id="EKM52251.1"/>
    </source>
</evidence>
<dbReference type="InterPro" id="IPR036291">
    <property type="entry name" value="NAD(P)-bd_dom_sf"/>
</dbReference>
<dbReference type="SMART" id="SM00823">
    <property type="entry name" value="PKS_PP"/>
    <property type="match status" value="1"/>
</dbReference>
<dbReference type="Pfam" id="PF00501">
    <property type="entry name" value="AMP-binding"/>
    <property type="match status" value="1"/>
</dbReference>
<dbReference type="InterPro" id="IPR051414">
    <property type="entry name" value="Adenylate-forming_Reductase"/>
</dbReference>
<dbReference type="Gene3D" id="3.40.50.720">
    <property type="entry name" value="NAD(P)-binding Rossmann-like Domain"/>
    <property type="match status" value="1"/>
</dbReference>
<dbReference type="InterPro" id="IPR036736">
    <property type="entry name" value="ACP-like_sf"/>
</dbReference>
<evidence type="ECO:0000259" key="4">
    <source>
        <dbReference type="SMART" id="SM00822"/>
    </source>
</evidence>
<dbReference type="STRING" id="650164.K5UQY4"/>
<feature type="domain" description="Ketoreductase" evidence="4">
    <location>
        <begin position="605"/>
        <end position="804"/>
    </location>
</feature>
<organism evidence="6 7">
    <name type="scientific">Phanerochaete carnosa (strain HHB-10118-sp)</name>
    <name type="common">White-rot fungus</name>
    <name type="synonym">Peniophora carnosa</name>
    <dbReference type="NCBI Taxonomy" id="650164"/>
    <lineage>
        <taxon>Eukaryota</taxon>
        <taxon>Fungi</taxon>
        <taxon>Dikarya</taxon>
        <taxon>Basidiomycota</taxon>
        <taxon>Agaricomycotina</taxon>
        <taxon>Agaricomycetes</taxon>
        <taxon>Polyporales</taxon>
        <taxon>Phanerochaetaceae</taxon>
        <taxon>Phanerochaete</taxon>
    </lineage>
</organism>
<reference evidence="6 7" key="1">
    <citation type="journal article" date="2012" name="BMC Genomics">
        <title>Comparative genomics of the white-rot fungi, Phanerochaete carnosa and P. chrysosporium, to elucidate the genetic basis of the distinct wood types they colonize.</title>
        <authorList>
            <person name="Suzuki H."/>
            <person name="MacDonald J."/>
            <person name="Syed K."/>
            <person name="Salamov A."/>
            <person name="Hori C."/>
            <person name="Aerts A."/>
            <person name="Henrissat B."/>
            <person name="Wiebenga A."/>
            <person name="vanKuyk P.A."/>
            <person name="Barry K."/>
            <person name="Lindquist E."/>
            <person name="LaButti K."/>
            <person name="Lapidus A."/>
            <person name="Lucas S."/>
            <person name="Coutinho P."/>
            <person name="Gong Y."/>
            <person name="Samejima M."/>
            <person name="Mahadevan R."/>
            <person name="Abou-Zaid M."/>
            <person name="de Vries R.P."/>
            <person name="Igarashi K."/>
            <person name="Yadav J.S."/>
            <person name="Grigoriev I.V."/>
            <person name="Master E.R."/>
        </authorList>
    </citation>
    <scope>NUCLEOTIDE SEQUENCE [LARGE SCALE GENOMIC DNA]</scope>
    <source>
        <strain evidence="6 7">HHB-10118-sp</strain>
    </source>
</reference>
<keyword evidence="2" id="KW-0597">Phosphoprotein</keyword>
<dbReference type="Pfam" id="PF23562">
    <property type="entry name" value="AMP-binding_C_3"/>
    <property type="match status" value="1"/>
</dbReference>
<feature type="region of interest" description="Disordered" evidence="3">
    <location>
        <begin position="62"/>
        <end position="84"/>
    </location>
</feature>
<dbReference type="KEGG" id="pco:PHACADRAFT_260494"/>
<dbReference type="Proteomes" id="UP000008370">
    <property type="component" value="Unassembled WGS sequence"/>
</dbReference>
<dbReference type="InterPro" id="IPR020806">
    <property type="entry name" value="PKS_PP-bd"/>
</dbReference>
<gene>
    <name evidence="6" type="ORF">PHACADRAFT_260494</name>
</gene>
<dbReference type="InParanoid" id="K5UQY4"/>
<dbReference type="SMART" id="SM00822">
    <property type="entry name" value="PKS_KR"/>
    <property type="match status" value="1"/>
</dbReference>
<evidence type="ECO:0000256" key="1">
    <source>
        <dbReference type="ARBA" id="ARBA00022450"/>
    </source>
</evidence>
<sequence>MSPRNSSQGVIHMLETVSCTRILGQASTSGLVQQVEKEMQAKGINLRVDNMPGLPEVFPGLAGKAGSASAEAEPYPASDKPVEPRSPSLYIHSSGSTGYPKSVHFAHRRTVQWMASNVYGSNRDVRFGAMAPPTFHSMGLLLQLTYPLATGREVVIYTPQDPAPPVVPHPQNVYEVAKLAKCTALLAMPSFVEAWTLSLDTEIIEYLKTLTVLLYGGGPLALSTGDKLVRAGVPLRNGYGGTEFGNPVVPWDKIPRTSTRTDPDWAWFRVPVDAPHIKWENQGDGTYELVIYEIEGYDIAMYNVPGEKAYATSDLFEPHPTKPDLWKIVGRKDDVITLSTGEKIVPIPQEAYITSSPFVGGCMMFGREREQPGILIEPHPEHSIEPHDEAALVAFRNKIWTWIEEANALVPGFAKIFKEMIIVTDPAKPLPRAAKGTIIRKQVLAAYSEKIEELYETISASTNNYGIAPPISWEAAHLEPWLVRQAASLVSQGQSISPASDIFQQGFDSLSATFFRNRVIGALRASESSNVRQAVQHISSNFVFEHPTIKQLAAALASFVDPSDGASAATSNTRTRAGEVRAMIEKHTNNLPTARAQALRRGAAPVVLLTGSTGNIGSHILAYLLAEPRIARVYTLNRPSADPRGRLEAAFRERGLPVEELDDPRLMSLVGDVTRDNFGLDDAQYQEVLASVTHVVHNAWTVNFNLALQSFEDQVAGVCKLVNISAGADRPVRLLVTSSIGIANAWDPAKGPVPEQPLPDPEIAASIGYTASKYVVEHILSAARERGIPATAMRMGQACGPRETGAWGTTEWMPIMTKSSVALGCLPAMSGPVAWIPLDAVGQAYVDWVLEEDVLPALVNVVHPRPTNWDVVLRGLRQELGGNLPIVPVQEWVSKLEEHAMNPTAEDLVRIPALKIMDFFHSLVRPAQGDTGANASGAKGVADLAYDTSELVRYSPAMRGIQPMSEEYARSWVRYWRAKGFVA</sequence>
<dbReference type="OrthoDB" id="429813at2759"/>
<feature type="domain" description="Polyketide synthase-like phosphopantetheine-binding" evidence="5">
    <location>
        <begin position="478"/>
        <end position="560"/>
    </location>
</feature>
<evidence type="ECO:0000313" key="7">
    <source>
        <dbReference type="Proteomes" id="UP000008370"/>
    </source>
</evidence>
<dbReference type="InterPro" id="IPR057326">
    <property type="entry name" value="KR_dom"/>
</dbReference>
<dbReference type="RefSeq" id="XP_007398607.1">
    <property type="nucleotide sequence ID" value="XM_007398545.1"/>
</dbReference>
<dbReference type="PANTHER" id="PTHR43439">
    <property type="entry name" value="PHENYLACETATE-COENZYME A LIGASE"/>
    <property type="match status" value="1"/>
</dbReference>
<dbReference type="InterPro" id="IPR013120">
    <property type="entry name" value="FAR_NAD-bd"/>
</dbReference>
<accession>K5UQY4</accession>
<dbReference type="PROSITE" id="PS00455">
    <property type="entry name" value="AMP_BINDING"/>
    <property type="match status" value="1"/>
</dbReference>
<feature type="compositionally biased region" description="Low complexity" evidence="3">
    <location>
        <begin position="62"/>
        <end position="78"/>
    </location>
</feature>
<dbReference type="InterPro" id="IPR042099">
    <property type="entry name" value="ANL_N_sf"/>
</dbReference>
<dbReference type="Pfam" id="PF07993">
    <property type="entry name" value="NAD_binding_4"/>
    <property type="match status" value="1"/>
</dbReference>
<dbReference type="PANTHER" id="PTHR43439:SF2">
    <property type="entry name" value="ENZYME, PUTATIVE (JCVI)-RELATED"/>
    <property type="match status" value="1"/>
</dbReference>
<keyword evidence="7" id="KW-1185">Reference proteome</keyword>
<dbReference type="HOGENOM" id="CLU_002220_1_0_1"/>
<dbReference type="Gene3D" id="1.10.1200.10">
    <property type="entry name" value="ACP-like"/>
    <property type="match status" value="1"/>
</dbReference>
<dbReference type="SUPFAM" id="SSF56801">
    <property type="entry name" value="Acetyl-CoA synthetase-like"/>
    <property type="match status" value="1"/>
</dbReference>
<dbReference type="SUPFAM" id="SSF47336">
    <property type="entry name" value="ACP-like"/>
    <property type="match status" value="1"/>
</dbReference>
<name>K5UQY4_PHACS</name>
<dbReference type="InterPro" id="IPR000873">
    <property type="entry name" value="AMP-dep_synth/lig_dom"/>
</dbReference>
<dbReference type="SUPFAM" id="SSF51735">
    <property type="entry name" value="NAD(P)-binding Rossmann-fold domains"/>
    <property type="match status" value="1"/>
</dbReference>
<dbReference type="Gene3D" id="3.40.50.12780">
    <property type="entry name" value="N-terminal domain of ligase-like"/>
    <property type="match status" value="1"/>
</dbReference>
<dbReference type="InterPro" id="IPR020845">
    <property type="entry name" value="AMP-binding_CS"/>
</dbReference>
<keyword evidence="1" id="KW-0596">Phosphopantetheine</keyword>
<evidence type="ECO:0000256" key="2">
    <source>
        <dbReference type="ARBA" id="ARBA00022553"/>
    </source>
</evidence>
<proteinExistence type="predicted"/>
<evidence type="ECO:0000259" key="5">
    <source>
        <dbReference type="SMART" id="SM00823"/>
    </source>
</evidence>
<dbReference type="GO" id="GO:0031177">
    <property type="term" value="F:phosphopantetheine binding"/>
    <property type="evidence" value="ECO:0007669"/>
    <property type="project" value="InterPro"/>
</dbReference>
<protein>
    <submittedName>
        <fullName evidence="6">Uncharacterized protein</fullName>
    </submittedName>
</protein>